<evidence type="ECO:0000313" key="8">
    <source>
        <dbReference type="EMBL" id="KAL3531319.1"/>
    </source>
</evidence>
<dbReference type="InterPro" id="IPR007650">
    <property type="entry name" value="Zf-FLZ_dom"/>
</dbReference>
<dbReference type="Proteomes" id="UP001630127">
    <property type="component" value="Unassembled WGS sequence"/>
</dbReference>
<evidence type="ECO:0000256" key="6">
    <source>
        <dbReference type="SAM" id="SignalP"/>
    </source>
</evidence>
<accession>A0ABD3AJL6</accession>
<dbReference type="SUPFAM" id="SSF51182">
    <property type="entry name" value="RmlC-like cupins"/>
    <property type="match status" value="2"/>
</dbReference>
<dbReference type="PROSITE" id="PS51795">
    <property type="entry name" value="ZF_FLZ"/>
    <property type="match status" value="1"/>
</dbReference>
<dbReference type="InterPro" id="IPR011051">
    <property type="entry name" value="RmlC_Cupin_sf"/>
</dbReference>
<dbReference type="CDD" id="cd02245">
    <property type="entry name" value="cupin_7S_vicilin-like_C"/>
    <property type="match status" value="1"/>
</dbReference>
<proteinExistence type="inferred from homology"/>
<feature type="signal peptide" evidence="6">
    <location>
        <begin position="1"/>
        <end position="24"/>
    </location>
</feature>
<dbReference type="PANTHER" id="PTHR31189">
    <property type="entry name" value="OS03G0336100 PROTEIN-RELATED"/>
    <property type="match status" value="1"/>
</dbReference>
<feature type="compositionally biased region" description="Low complexity" evidence="5">
    <location>
        <begin position="372"/>
        <end position="404"/>
    </location>
</feature>
<dbReference type="SMART" id="SM00835">
    <property type="entry name" value="Cupin_1"/>
    <property type="match status" value="2"/>
</dbReference>
<keyword evidence="9" id="KW-1185">Reference proteome</keyword>
<feature type="domain" description="FLZ-type" evidence="7">
    <location>
        <begin position="586"/>
        <end position="630"/>
    </location>
</feature>
<name>A0ABD3AJL6_9GENT</name>
<keyword evidence="2" id="KW-0479">Metal-binding</keyword>
<evidence type="ECO:0000259" key="7">
    <source>
        <dbReference type="PROSITE" id="PS51795"/>
    </source>
</evidence>
<dbReference type="CDD" id="cd02244">
    <property type="entry name" value="cupin_7S_vicilin-like_N"/>
    <property type="match status" value="1"/>
</dbReference>
<comment type="caution">
    <text evidence="8">The sequence shown here is derived from an EMBL/GenBank/DDBJ whole genome shotgun (WGS) entry which is preliminary data.</text>
</comment>
<organism evidence="8 9">
    <name type="scientific">Cinchona calisaya</name>
    <dbReference type="NCBI Taxonomy" id="153742"/>
    <lineage>
        <taxon>Eukaryota</taxon>
        <taxon>Viridiplantae</taxon>
        <taxon>Streptophyta</taxon>
        <taxon>Embryophyta</taxon>
        <taxon>Tracheophyta</taxon>
        <taxon>Spermatophyta</taxon>
        <taxon>Magnoliopsida</taxon>
        <taxon>eudicotyledons</taxon>
        <taxon>Gunneridae</taxon>
        <taxon>Pentapetalae</taxon>
        <taxon>asterids</taxon>
        <taxon>lamiids</taxon>
        <taxon>Gentianales</taxon>
        <taxon>Rubiaceae</taxon>
        <taxon>Cinchonoideae</taxon>
        <taxon>Cinchoneae</taxon>
        <taxon>Cinchona</taxon>
    </lineage>
</organism>
<evidence type="ECO:0000256" key="1">
    <source>
        <dbReference type="ARBA" id="ARBA00009374"/>
    </source>
</evidence>
<dbReference type="EMBL" id="JBJUIK010000004">
    <property type="protein sequence ID" value="KAL3531319.1"/>
    <property type="molecule type" value="Genomic_DNA"/>
</dbReference>
<dbReference type="InterPro" id="IPR006045">
    <property type="entry name" value="Cupin_1"/>
</dbReference>
<dbReference type="AlphaFoldDB" id="A0ABD3AJL6"/>
<sequence>MIKTRVCLLFFVLLLVVFATVTLGSTDPKLKECKHQCKVQQKLDERQRRACLQQECERFHQEKQQRERQEGRGEESNDRYQGREQEEQQGQQQEENPYVFQEQHFTTKIQTQHGTLRVLPRFTERSKLLKGIENYRLTILEAEPNTFIIPHHWDAEAVIFVVTGKGAVRLVREDKRESFNIRRGDIVRVPSGTTTYLVNSDNNNKLVIAKLLQPVFTPGRFESFFGAGDENPESYYRAFSQEILEAAFNTRRDRLQRIFGQQKQGVIIRASEEQIRALSQHKEEAQIWPFRGESKATFNIFEKRPSQSNQYGQLYEVDSDEYKRLEDLDVAISLANISRGGMTAPSYNSRATKISLVLNGDGYLEMACPHLSSQSQGRQGSQQEWGGSGRGSESQGRQGSQEEWGGSGRGSQRETRGGPRYQKVSARLRRGTVVIIPAGHPFVAVASNNQNLEIVCFEINANRNEKFPLAGKRNVFKQLEREAKELAFGVSAREVEEVFNSQQEEYFFKGPRQQQYQQEGRADALRSLSPLLLYSSLLILKKPMKRNRVGTEEELALMDRTKPEPPQNQTKVQERAVANNRVKFGEFLQSCHYCKKNLPEGVEIFMYRDFCGFCSIACRDVQIAIDQLAEKKAESCRVQRVPPDSYPSSTAPMTSRANFVMQATLTS</sequence>
<dbReference type="Gene3D" id="2.60.120.10">
    <property type="entry name" value="Jelly Rolls"/>
    <property type="match status" value="2"/>
</dbReference>
<evidence type="ECO:0000256" key="4">
    <source>
        <dbReference type="PROSITE-ProRule" id="PRU01131"/>
    </source>
</evidence>
<dbReference type="InterPro" id="IPR014710">
    <property type="entry name" value="RmlC-like_jellyroll"/>
</dbReference>
<feature type="region of interest" description="Disordered" evidence="5">
    <location>
        <begin position="62"/>
        <end position="95"/>
    </location>
</feature>
<feature type="region of interest" description="Disordered" evidence="5">
    <location>
        <begin position="371"/>
        <end position="423"/>
    </location>
</feature>
<comment type="similarity">
    <text evidence="1">Belongs to the FLZ family.</text>
</comment>
<keyword evidence="3" id="KW-0862">Zinc</keyword>
<keyword evidence="6" id="KW-0732">Signal</keyword>
<feature type="zinc finger region" description="FLZ-type" evidence="4">
    <location>
        <begin position="586"/>
        <end position="630"/>
    </location>
</feature>
<reference evidence="8 9" key="1">
    <citation type="submission" date="2024-11" db="EMBL/GenBank/DDBJ databases">
        <title>A near-complete genome assembly of Cinchona calisaya.</title>
        <authorList>
            <person name="Lian D.C."/>
            <person name="Zhao X.W."/>
            <person name="Wei L."/>
        </authorList>
    </citation>
    <scope>NUCLEOTIDE SEQUENCE [LARGE SCALE GENOMIC DNA]</scope>
    <source>
        <tissue evidence="8">Nenye</tissue>
    </source>
</reference>
<dbReference type="PANTHER" id="PTHR31189:SF13">
    <property type="entry name" value="CUPINCIN"/>
    <property type="match status" value="1"/>
</dbReference>
<dbReference type="GO" id="GO:0008270">
    <property type="term" value="F:zinc ion binding"/>
    <property type="evidence" value="ECO:0007669"/>
    <property type="project" value="UniProtKB-KW"/>
</dbReference>
<dbReference type="InterPro" id="IPR050253">
    <property type="entry name" value="Seed_Storage-Functional"/>
</dbReference>
<feature type="chain" id="PRO_5044823249" description="FLZ-type domain-containing protein" evidence="6">
    <location>
        <begin position="25"/>
        <end position="667"/>
    </location>
</feature>
<evidence type="ECO:0000313" key="9">
    <source>
        <dbReference type="Proteomes" id="UP001630127"/>
    </source>
</evidence>
<gene>
    <name evidence="8" type="ORF">ACH5RR_010641</name>
</gene>
<dbReference type="Pfam" id="PF04570">
    <property type="entry name" value="zf-FLZ"/>
    <property type="match status" value="1"/>
</dbReference>
<dbReference type="Pfam" id="PF00190">
    <property type="entry name" value="Cupin_1"/>
    <property type="match status" value="2"/>
</dbReference>
<keyword evidence="3" id="KW-0863">Zinc-finger</keyword>
<evidence type="ECO:0000256" key="5">
    <source>
        <dbReference type="SAM" id="MobiDB-lite"/>
    </source>
</evidence>
<evidence type="ECO:0000256" key="2">
    <source>
        <dbReference type="ARBA" id="ARBA00022723"/>
    </source>
</evidence>
<evidence type="ECO:0000256" key="3">
    <source>
        <dbReference type="ARBA" id="ARBA00022771"/>
    </source>
</evidence>
<feature type="compositionally biased region" description="Basic and acidic residues" evidence="5">
    <location>
        <begin position="62"/>
        <end position="86"/>
    </location>
</feature>
<protein>
    <recommendedName>
        <fullName evidence="7">FLZ-type domain-containing protein</fullName>
    </recommendedName>
</protein>